<gene>
    <name evidence="1" type="ORF">C1N76_04485</name>
</gene>
<sequence length="73" mass="8548">MIVLPPISEDDALELAEYLNVAIAYIGDPDSSGLYQLFHFLREKCQEIEDERWRNDPRNWGACCPWPDDDFPF</sequence>
<organism evidence="1 2">
    <name type="scientific">Geobacillus thermoleovorans</name>
    <name type="common">Bacillus thermoleovorans</name>
    <dbReference type="NCBI Taxonomy" id="33941"/>
    <lineage>
        <taxon>Bacteria</taxon>
        <taxon>Bacillati</taxon>
        <taxon>Bacillota</taxon>
        <taxon>Bacilli</taxon>
        <taxon>Bacillales</taxon>
        <taxon>Anoxybacillaceae</taxon>
        <taxon>Geobacillus</taxon>
        <taxon>Geobacillus thermoleovorans group</taxon>
    </lineage>
</organism>
<proteinExistence type="predicted"/>
<reference evidence="2" key="1">
    <citation type="submission" date="2018-02" db="EMBL/GenBank/DDBJ databases">
        <title>The complete genome of bacterial strain SGAirxxxx.</title>
        <authorList>
            <person name="Schuster S.C."/>
        </authorList>
    </citation>
    <scope>NUCLEOTIDE SEQUENCE [LARGE SCALE GENOMIC DNA]</scope>
    <source>
        <strain evidence="2">SGAir0734</strain>
    </source>
</reference>
<dbReference type="EMBL" id="CP027303">
    <property type="protein sequence ID" value="AWO76395.1"/>
    <property type="molecule type" value="Genomic_DNA"/>
</dbReference>
<protein>
    <submittedName>
        <fullName evidence="1">Uncharacterized protein</fullName>
    </submittedName>
</protein>
<evidence type="ECO:0000313" key="2">
    <source>
        <dbReference type="Proteomes" id="UP000246996"/>
    </source>
</evidence>
<dbReference type="Proteomes" id="UP000246996">
    <property type="component" value="Chromosome"/>
</dbReference>
<name>A0A2Z3NEC8_GEOTH</name>
<evidence type="ECO:0000313" key="1">
    <source>
        <dbReference type="EMBL" id="AWO76395.1"/>
    </source>
</evidence>
<accession>A0A2Z3NEC8</accession>
<dbReference type="AlphaFoldDB" id="A0A2Z3NEC8"/>